<keyword evidence="9" id="KW-1185">Reference proteome</keyword>
<keyword evidence="3" id="KW-0689">Ribosomal protein</keyword>
<evidence type="ECO:0000313" key="8">
    <source>
        <dbReference type="EMBL" id="KAF5349608.1"/>
    </source>
</evidence>
<dbReference type="Pfam" id="PF08293">
    <property type="entry name" value="MRP-S33"/>
    <property type="match status" value="1"/>
</dbReference>
<evidence type="ECO:0000256" key="6">
    <source>
        <dbReference type="ARBA" id="ARBA00035132"/>
    </source>
</evidence>
<feature type="compositionally biased region" description="Basic residues" evidence="7">
    <location>
        <begin position="91"/>
        <end position="102"/>
    </location>
</feature>
<dbReference type="PANTHER" id="PTHR13362:SF2">
    <property type="entry name" value="SMALL RIBOSOMAL SUBUNIT PROTEIN MS33"/>
    <property type="match status" value="1"/>
</dbReference>
<dbReference type="PANTHER" id="PTHR13362">
    <property type="entry name" value="MITOCHONDRIAL RIBOSOMAL PROTEIN S33"/>
    <property type="match status" value="1"/>
</dbReference>
<proteinExistence type="inferred from homology"/>
<evidence type="ECO:0000256" key="4">
    <source>
        <dbReference type="ARBA" id="ARBA00023128"/>
    </source>
</evidence>
<evidence type="ECO:0000256" key="7">
    <source>
        <dbReference type="SAM" id="MobiDB-lite"/>
    </source>
</evidence>
<dbReference type="GO" id="GO:0005739">
    <property type="term" value="C:mitochondrion"/>
    <property type="evidence" value="ECO:0007669"/>
    <property type="project" value="UniProtKB-SubCell"/>
</dbReference>
<evidence type="ECO:0000313" key="9">
    <source>
        <dbReference type="Proteomes" id="UP000559027"/>
    </source>
</evidence>
<feature type="region of interest" description="Disordered" evidence="7">
    <location>
        <begin position="85"/>
        <end position="115"/>
    </location>
</feature>
<comment type="similarity">
    <text evidence="2">Belongs to the mitochondrion-specific ribosomal protein mS33 family.</text>
</comment>
<dbReference type="GO" id="GO:1990904">
    <property type="term" value="C:ribonucleoprotein complex"/>
    <property type="evidence" value="ECO:0007669"/>
    <property type="project" value="UniProtKB-KW"/>
</dbReference>
<protein>
    <recommendedName>
        <fullName evidence="6">Small ribosomal subunit protein mS33</fullName>
    </recommendedName>
</protein>
<organism evidence="8 9">
    <name type="scientific">Leucocoprinus leucothites</name>
    <dbReference type="NCBI Taxonomy" id="201217"/>
    <lineage>
        <taxon>Eukaryota</taxon>
        <taxon>Fungi</taxon>
        <taxon>Dikarya</taxon>
        <taxon>Basidiomycota</taxon>
        <taxon>Agaricomycotina</taxon>
        <taxon>Agaricomycetes</taxon>
        <taxon>Agaricomycetidae</taxon>
        <taxon>Agaricales</taxon>
        <taxon>Agaricineae</taxon>
        <taxon>Agaricaceae</taxon>
        <taxon>Leucocoprinus</taxon>
    </lineage>
</organism>
<accession>A0A8H5CXX2</accession>
<gene>
    <name evidence="8" type="ORF">D9756_008906</name>
</gene>
<dbReference type="InterPro" id="IPR013219">
    <property type="entry name" value="Ribosomal_mS33"/>
</dbReference>
<keyword evidence="5" id="KW-0687">Ribonucleoprotein</keyword>
<name>A0A8H5CXX2_9AGAR</name>
<dbReference type="OrthoDB" id="2257454at2759"/>
<evidence type="ECO:0000256" key="2">
    <source>
        <dbReference type="ARBA" id="ARBA00008970"/>
    </source>
</evidence>
<keyword evidence="4" id="KW-0496">Mitochondrion</keyword>
<dbReference type="EMBL" id="JAACJO010000016">
    <property type="protein sequence ID" value="KAF5349608.1"/>
    <property type="molecule type" value="Genomic_DNA"/>
</dbReference>
<dbReference type="GO" id="GO:0005840">
    <property type="term" value="C:ribosome"/>
    <property type="evidence" value="ECO:0007669"/>
    <property type="project" value="UniProtKB-KW"/>
</dbReference>
<sequence>MSVASTLPWIRSPTKLALLSLSQTRSQIFQTAFNPTSVRTGAKYLRRRLKGPSMLAYYPPQLNLSKIVSRYPELDMVDEDEQARFEDVEYKRKRGKGAPKKQGKGESRRSSGKRR</sequence>
<evidence type="ECO:0000256" key="1">
    <source>
        <dbReference type="ARBA" id="ARBA00004173"/>
    </source>
</evidence>
<comment type="subcellular location">
    <subcellularLocation>
        <location evidence="1">Mitochondrion</location>
    </subcellularLocation>
</comment>
<evidence type="ECO:0000256" key="3">
    <source>
        <dbReference type="ARBA" id="ARBA00022980"/>
    </source>
</evidence>
<reference evidence="8 9" key="1">
    <citation type="journal article" date="2020" name="ISME J.">
        <title>Uncovering the hidden diversity of litter-decomposition mechanisms in mushroom-forming fungi.</title>
        <authorList>
            <person name="Floudas D."/>
            <person name="Bentzer J."/>
            <person name="Ahren D."/>
            <person name="Johansson T."/>
            <person name="Persson P."/>
            <person name="Tunlid A."/>
        </authorList>
    </citation>
    <scope>NUCLEOTIDE SEQUENCE [LARGE SCALE GENOMIC DNA]</scope>
    <source>
        <strain evidence="8 9">CBS 146.42</strain>
    </source>
</reference>
<evidence type="ECO:0000256" key="5">
    <source>
        <dbReference type="ARBA" id="ARBA00023274"/>
    </source>
</evidence>
<dbReference type="AlphaFoldDB" id="A0A8H5CXX2"/>
<comment type="caution">
    <text evidence="8">The sequence shown here is derived from an EMBL/GenBank/DDBJ whole genome shotgun (WGS) entry which is preliminary data.</text>
</comment>
<dbReference type="Proteomes" id="UP000559027">
    <property type="component" value="Unassembled WGS sequence"/>
</dbReference>